<protein>
    <recommendedName>
        <fullName evidence="3">Ubiquitin thioesterase OTU</fullName>
        <ecNumber evidence="3">3.4.19.12</ecNumber>
    </recommendedName>
</protein>
<evidence type="ECO:0000313" key="5">
    <source>
        <dbReference type="EMBL" id="ABP00300.1"/>
    </source>
</evidence>
<evidence type="ECO:0000313" key="6">
    <source>
        <dbReference type="Proteomes" id="UP000001568"/>
    </source>
</evidence>
<dbReference type="Gene3D" id="3.90.70.80">
    <property type="match status" value="1"/>
</dbReference>
<dbReference type="PROSITE" id="PS50802">
    <property type="entry name" value="OTU"/>
    <property type="match status" value="1"/>
</dbReference>
<sequence>EFYQVVRTRGDGRCMFRSLALGLAAIANRTMTSGEEEFEADQLRLAVAESLCRTSEKRENFSEAVMAISYEYGLEQYCRRILDPSFWGGEPELLVIARLIRRPIKVFIHASQAKNAQGSGFVSIQTYGEEFAKEGKR</sequence>
<dbReference type="EC" id="3.4.19.12" evidence="3"/>
<dbReference type="Gramene" id="ABP00300">
    <property type="protein sequence ID" value="ABP00300"/>
    <property type="gene ID" value="OSTLU_7601"/>
</dbReference>
<evidence type="ECO:0000259" key="4">
    <source>
        <dbReference type="PROSITE" id="PS50802"/>
    </source>
</evidence>
<proteinExistence type="predicted"/>
<dbReference type="GeneID" id="5005909"/>
<dbReference type="Proteomes" id="UP000001568">
    <property type="component" value="Chromosome 16"/>
</dbReference>
<name>A4S960_OSTLU</name>
<reference evidence="5 6" key="1">
    <citation type="journal article" date="2007" name="Proc. Natl. Acad. Sci. U.S.A.">
        <title>The tiny eukaryote Ostreococcus provides genomic insights into the paradox of plankton speciation.</title>
        <authorList>
            <person name="Palenik B."/>
            <person name="Grimwood J."/>
            <person name="Aerts A."/>
            <person name="Rouze P."/>
            <person name="Salamov A."/>
            <person name="Putnam N."/>
            <person name="Dupont C."/>
            <person name="Jorgensen R."/>
            <person name="Derelle E."/>
            <person name="Rombauts S."/>
            <person name="Zhou K."/>
            <person name="Otillar R."/>
            <person name="Merchant S.S."/>
            <person name="Podell S."/>
            <person name="Gaasterland T."/>
            <person name="Napoli C."/>
            <person name="Gendler K."/>
            <person name="Manuell A."/>
            <person name="Tai V."/>
            <person name="Vallon O."/>
            <person name="Piganeau G."/>
            <person name="Jancek S."/>
            <person name="Heijde M."/>
            <person name="Jabbari K."/>
            <person name="Bowler C."/>
            <person name="Lohr M."/>
            <person name="Robbens S."/>
            <person name="Werner G."/>
            <person name="Dubchak I."/>
            <person name="Pazour G.J."/>
            <person name="Ren Q."/>
            <person name="Paulsen I."/>
            <person name="Delwiche C."/>
            <person name="Schmutz J."/>
            <person name="Rokhsar D."/>
            <person name="Van de Peer Y."/>
            <person name="Moreau H."/>
            <person name="Grigoriev I.V."/>
        </authorList>
    </citation>
    <scope>NUCLEOTIDE SEQUENCE [LARGE SCALE GENOMIC DNA]</scope>
    <source>
        <strain evidence="5 6">CCE9901</strain>
    </source>
</reference>
<dbReference type="GO" id="GO:0036503">
    <property type="term" value="P:ERAD pathway"/>
    <property type="evidence" value="ECO:0007669"/>
    <property type="project" value="TreeGrafter"/>
</dbReference>
<feature type="non-terminal residue" evidence="5">
    <location>
        <position position="1"/>
    </location>
</feature>
<comment type="catalytic activity">
    <reaction evidence="1 3">
        <text>Thiol-dependent hydrolysis of ester, thioester, amide, peptide and isopeptide bonds formed by the C-terminal Gly of ubiquitin (a 76-residue protein attached to proteins as an intracellular targeting signal).</text>
        <dbReference type="EC" id="3.4.19.12"/>
    </reaction>
</comment>
<dbReference type="GO" id="GO:0005634">
    <property type="term" value="C:nucleus"/>
    <property type="evidence" value="ECO:0007669"/>
    <property type="project" value="TreeGrafter"/>
</dbReference>
<evidence type="ECO:0000256" key="2">
    <source>
        <dbReference type="ARBA" id="ARBA00022801"/>
    </source>
</evidence>
<dbReference type="PANTHER" id="PTHR13312">
    <property type="entry name" value="HIV-INDUCED PROTEIN-7-LIKE PROTEASE"/>
    <property type="match status" value="1"/>
</dbReference>
<keyword evidence="2 3" id="KW-0378">Hydrolase</keyword>
<dbReference type="OrthoDB" id="409956at2759"/>
<keyword evidence="3" id="KW-0833">Ubl conjugation pathway</keyword>
<evidence type="ECO:0000256" key="3">
    <source>
        <dbReference type="RuleBase" id="RU367104"/>
    </source>
</evidence>
<comment type="function">
    <text evidence="3">Hydrolase that can remove conjugated ubiquitin from proteins and may therefore play an important regulatory role at the level of protein turnover by preventing degradation.</text>
</comment>
<dbReference type="AlphaFoldDB" id="A4S960"/>
<feature type="domain" description="OTU" evidence="4">
    <location>
        <begin position="3"/>
        <end position="127"/>
    </location>
</feature>
<dbReference type="KEGG" id="olu:OSTLU_7601"/>
<dbReference type="OMA" id="ANTAHSC"/>
<dbReference type="InterPro" id="IPR038765">
    <property type="entry name" value="Papain-like_cys_pep_sf"/>
</dbReference>
<accession>A4S960</accession>
<dbReference type="Pfam" id="PF02338">
    <property type="entry name" value="OTU"/>
    <property type="match status" value="1"/>
</dbReference>
<dbReference type="STRING" id="436017.A4S960"/>
<dbReference type="eggNOG" id="KOG2606">
    <property type="taxonomic scope" value="Eukaryota"/>
</dbReference>
<keyword evidence="3" id="KW-0645">Protease</keyword>
<keyword evidence="3" id="KW-0788">Thiol protease</keyword>
<dbReference type="GO" id="GO:0030968">
    <property type="term" value="P:endoplasmic reticulum unfolded protein response"/>
    <property type="evidence" value="ECO:0007669"/>
    <property type="project" value="TreeGrafter"/>
</dbReference>
<dbReference type="GO" id="GO:0016579">
    <property type="term" value="P:protein deubiquitination"/>
    <property type="evidence" value="ECO:0007669"/>
    <property type="project" value="TreeGrafter"/>
</dbReference>
<comment type="subcellular location">
    <subcellularLocation>
        <location evidence="3">Cytoplasm</location>
    </subcellularLocation>
</comment>
<dbReference type="InterPro" id="IPR003323">
    <property type="entry name" value="OTU_dom"/>
</dbReference>
<dbReference type="EMBL" id="CP000596">
    <property type="protein sequence ID" value="ABP00300.1"/>
    <property type="molecule type" value="Genomic_DNA"/>
</dbReference>
<organism evidence="5 6">
    <name type="scientific">Ostreococcus lucimarinus (strain CCE9901)</name>
    <dbReference type="NCBI Taxonomy" id="436017"/>
    <lineage>
        <taxon>Eukaryota</taxon>
        <taxon>Viridiplantae</taxon>
        <taxon>Chlorophyta</taxon>
        <taxon>Mamiellophyceae</taxon>
        <taxon>Mamiellales</taxon>
        <taxon>Bathycoccaceae</taxon>
        <taxon>Ostreococcus</taxon>
    </lineage>
</organism>
<evidence type="ECO:0000256" key="1">
    <source>
        <dbReference type="ARBA" id="ARBA00000707"/>
    </source>
</evidence>
<dbReference type="RefSeq" id="XP_001422006.1">
    <property type="nucleotide sequence ID" value="XM_001421969.1"/>
</dbReference>
<keyword evidence="6" id="KW-1185">Reference proteome</keyword>
<gene>
    <name evidence="5" type="ORF">OSTLU_7601</name>
</gene>
<feature type="non-terminal residue" evidence="5">
    <location>
        <position position="137"/>
    </location>
</feature>
<dbReference type="SUPFAM" id="SSF54001">
    <property type="entry name" value="Cysteine proteinases"/>
    <property type="match status" value="1"/>
</dbReference>
<keyword evidence="3" id="KW-0963">Cytoplasm</keyword>
<dbReference type="HOGENOM" id="CLU_082874_1_0_1"/>
<dbReference type="GO" id="GO:0005829">
    <property type="term" value="C:cytosol"/>
    <property type="evidence" value="ECO:0007669"/>
    <property type="project" value="TreeGrafter"/>
</dbReference>
<dbReference type="PANTHER" id="PTHR13312:SF3">
    <property type="entry name" value="OVARIAN TUMOR DOMAIN-CONTAINING DEUBIQUITINATING ENZYME 3"/>
    <property type="match status" value="1"/>
</dbReference>
<dbReference type="GO" id="GO:0004843">
    <property type="term" value="F:cysteine-type deubiquitinase activity"/>
    <property type="evidence" value="ECO:0007669"/>
    <property type="project" value="UniProtKB-UniRule"/>
</dbReference>